<dbReference type="KEGG" id="pti:PHATRDRAFT_33969"/>
<evidence type="ECO:0000313" key="1">
    <source>
        <dbReference type="EMBL" id="EEC50239.1"/>
    </source>
</evidence>
<reference evidence="2" key="2">
    <citation type="submission" date="2008-08" db="EMBL/GenBank/DDBJ databases">
        <authorList>
            <consortium name="Diatom Consortium"/>
            <person name="Grigoriev I."/>
            <person name="Grimwood J."/>
            <person name="Kuo A."/>
            <person name="Otillar R.P."/>
            <person name="Salamov A."/>
            <person name="Detter J.C."/>
            <person name="Lindquist E."/>
            <person name="Shapiro H."/>
            <person name="Lucas S."/>
            <person name="Glavina del Rio T."/>
            <person name="Pitluck S."/>
            <person name="Rokhsar D."/>
            <person name="Bowler C."/>
        </authorList>
    </citation>
    <scope>GENOME REANNOTATION</scope>
    <source>
        <strain evidence="2">CCAP 1055/1</strain>
    </source>
</reference>
<dbReference type="Gene3D" id="1.20.120.160">
    <property type="entry name" value="HPT domain"/>
    <property type="match status" value="1"/>
</dbReference>
<accession>B7FUD2</accession>
<reference evidence="1 2" key="1">
    <citation type="journal article" date="2008" name="Nature">
        <title>The Phaeodactylum genome reveals the evolutionary history of diatom genomes.</title>
        <authorList>
            <person name="Bowler C."/>
            <person name="Allen A.E."/>
            <person name="Badger J.H."/>
            <person name="Grimwood J."/>
            <person name="Jabbari K."/>
            <person name="Kuo A."/>
            <person name="Maheswari U."/>
            <person name="Martens C."/>
            <person name="Maumus F."/>
            <person name="Otillar R.P."/>
            <person name="Rayko E."/>
            <person name="Salamov A."/>
            <person name="Vandepoele K."/>
            <person name="Beszteri B."/>
            <person name="Gruber A."/>
            <person name="Heijde M."/>
            <person name="Katinka M."/>
            <person name="Mock T."/>
            <person name="Valentin K."/>
            <person name="Verret F."/>
            <person name="Berges J.A."/>
            <person name="Brownlee C."/>
            <person name="Cadoret J.P."/>
            <person name="Chiovitti A."/>
            <person name="Choi C.J."/>
            <person name="Coesel S."/>
            <person name="De Martino A."/>
            <person name="Detter J.C."/>
            <person name="Durkin C."/>
            <person name="Falciatore A."/>
            <person name="Fournet J."/>
            <person name="Haruta M."/>
            <person name="Huysman M.J."/>
            <person name="Jenkins B.D."/>
            <person name="Jiroutova K."/>
            <person name="Jorgensen R.E."/>
            <person name="Joubert Y."/>
            <person name="Kaplan A."/>
            <person name="Kroger N."/>
            <person name="Kroth P.G."/>
            <person name="La Roche J."/>
            <person name="Lindquist E."/>
            <person name="Lommer M."/>
            <person name="Martin-Jezequel V."/>
            <person name="Lopez P.J."/>
            <person name="Lucas S."/>
            <person name="Mangogna M."/>
            <person name="McGinnis K."/>
            <person name="Medlin L.K."/>
            <person name="Montsant A."/>
            <person name="Oudot-Le Secq M.P."/>
            <person name="Napoli C."/>
            <person name="Obornik M."/>
            <person name="Parker M.S."/>
            <person name="Petit J.L."/>
            <person name="Porcel B.M."/>
            <person name="Poulsen N."/>
            <person name="Robison M."/>
            <person name="Rychlewski L."/>
            <person name="Rynearson T.A."/>
            <person name="Schmutz J."/>
            <person name="Shapiro H."/>
            <person name="Siaut M."/>
            <person name="Stanley M."/>
            <person name="Sussman M.R."/>
            <person name="Taylor A.R."/>
            <person name="Vardi A."/>
            <person name="von Dassow P."/>
            <person name="Vyverman W."/>
            <person name="Willis A."/>
            <person name="Wyrwicz L.S."/>
            <person name="Rokhsar D.S."/>
            <person name="Weissenbach J."/>
            <person name="Armbrust E.V."/>
            <person name="Green B.R."/>
            <person name="Van de Peer Y."/>
            <person name="Grigoriev I.V."/>
        </authorList>
    </citation>
    <scope>NUCLEOTIDE SEQUENCE [LARGE SCALE GENOMIC DNA]</scope>
    <source>
        <strain evidence="1 2">CCAP 1055/1</strain>
    </source>
</reference>
<dbReference type="GO" id="GO:0000160">
    <property type="term" value="P:phosphorelay signal transduction system"/>
    <property type="evidence" value="ECO:0007669"/>
    <property type="project" value="InterPro"/>
</dbReference>
<dbReference type="eggNOG" id="ENOG502SWQ8">
    <property type="taxonomic scope" value="Eukaryota"/>
</dbReference>
<dbReference type="Proteomes" id="UP000000759">
    <property type="component" value="Chromosome 4"/>
</dbReference>
<dbReference type="RefSeq" id="XP_002178574.1">
    <property type="nucleotide sequence ID" value="XM_002178538.1"/>
</dbReference>
<gene>
    <name evidence="1" type="ORF">PHATRDRAFT_33969</name>
</gene>
<dbReference type="AlphaFoldDB" id="B7FUD2"/>
<dbReference type="GeneID" id="7197730"/>
<dbReference type="InterPro" id="IPR036641">
    <property type="entry name" value="HPT_dom_sf"/>
</dbReference>
<protein>
    <submittedName>
        <fullName evidence="1">Uncharacterized protein</fullName>
    </submittedName>
</protein>
<dbReference type="PaxDb" id="2850-Phatr33969"/>
<keyword evidence="2" id="KW-1185">Reference proteome</keyword>
<sequence>MNPPDVINWEEAMQQCGDDEEFLRELLEDLRSETDTQLANIAGIIQLRAASMQLEQSAAQAHEAGETVASPDRQHAVQAGYAALSRQHTTMVFFLNQLMWAKKTIFCYG</sequence>
<organism evidence="1 2">
    <name type="scientific">Phaeodactylum tricornutum (strain CCAP 1055/1)</name>
    <dbReference type="NCBI Taxonomy" id="556484"/>
    <lineage>
        <taxon>Eukaryota</taxon>
        <taxon>Sar</taxon>
        <taxon>Stramenopiles</taxon>
        <taxon>Ochrophyta</taxon>
        <taxon>Bacillariophyta</taxon>
        <taxon>Bacillariophyceae</taxon>
        <taxon>Bacillariophycidae</taxon>
        <taxon>Naviculales</taxon>
        <taxon>Phaeodactylaceae</taxon>
        <taxon>Phaeodactylum</taxon>
    </lineage>
</organism>
<dbReference type="EMBL" id="CM000607">
    <property type="protein sequence ID" value="EEC50239.1"/>
    <property type="molecule type" value="Genomic_DNA"/>
</dbReference>
<evidence type="ECO:0000313" key="2">
    <source>
        <dbReference type="Proteomes" id="UP000000759"/>
    </source>
</evidence>
<name>B7FUD2_PHATC</name>
<dbReference type="SUPFAM" id="SSF47226">
    <property type="entry name" value="Histidine-containing phosphotransfer domain, HPT domain"/>
    <property type="match status" value="1"/>
</dbReference>
<dbReference type="OrthoDB" id="39160at2759"/>
<dbReference type="InParanoid" id="B7FUD2"/>
<proteinExistence type="predicted"/>